<gene>
    <name evidence="9" type="ORF">BYL167_LOCUS42750</name>
    <name evidence="8" type="ORF">GIL414_LOCUS26802</name>
</gene>
<dbReference type="EMBL" id="CAJOBJ010040448">
    <property type="protein sequence ID" value="CAF4323615.1"/>
    <property type="molecule type" value="Genomic_DNA"/>
</dbReference>
<dbReference type="GO" id="GO:0005737">
    <property type="term" value="C:cytoplasm"/>
    <property type="evidence" value="ECO:0007669"/>
    <property type="project" value="TreeGrafter"/>
</dbReference>
<name>A0A8S2ZVV6_9BILA</name>
<dbReference type="PANTHER" id="PTHR11254:SF429">
    <property type="entry name" value="E3 UBIQUITIN-PROTEIN LIGASE SU(DX)"/>
    <property type="match status" value="1"/>
</dbReference>
<dbReference type="AlphaFoldDB" id="A0A8S2ZVV6"/>
<feature type="active site" description="Glycyl thioester intermediate" evidence="6">
    <location>
        <position position="24"/>
    </location>
</feature>
<dbReference type="Proteomes" id="UP000681967">
    <property type="component" value="Unassembled WGS sequence"/>
</dbReference>
<sequence length="56" mass="6580">SNGPQKFCIEKYGKENILPRSHTCFNRLDLPPYKKYEILKEKLVFAIEECEGFGQE</sequence>
<dbReference type="InterPro" id="IPR000569">
    <property type="entry name" value="HECT_dom"/>
</dbReference>
<dbReference type="Pfam" id="PF00632">
    <property type="entry name" value="HECT"/>
    <property type="match status" value="1"/>
</dbReference>
<evidence type="ECO:0000256" key="2">
    <source>
        <dbReference type="ARBA" id="ARBA00004906"/>
    </source>
</evidence>
<dbReference type="Gene3D" id="3.30.2410.10">
    <property type="entry name" value="Hect, E3 ligase catalytic domain"/>
    <property type="match status" value="1"/>
</dbReference>
<evidence type="ECO:0000256" key="6">
    <source>
        <dbReference type="PROSITE-ProRule" id="PRU00104"/>
    </source>
</evidence>
<evidence type="ECO:0000313" key="9">
    <source>
        <dbReference type="EMBL" id="CAF4665259.1"/>
    </source>
</evidence>
<evidence type="ECO:0000256" key="5">
    <source>
        <dbReference type="ARBA" id="ARBA00022786"/>
    </source>
</evidence>
<dbReference type="InterPro" id="IPR050409">
    <property type="entry name" value="E3_ubiq-protein_ligase"/>
</dbReference>
<comment type="pathway">
    <text evidence="2">Protein modification; protein ubiquitination.</text>
</comment>
<feature type="domain" description="HECT" evidence="7">
    <location>
        <begin position="1"/>
        <end position="56"/>
    </location>
</feature>
<dbReference type="EC" id="2.3.2.26" evidence="3"/>
<dbReference type="Proteomes" id="UP000681720">
    <property type="component" value="Unassembled WGS sequence"/>
</dbReference>
<dbReference type="GO" id="GO:0043161">
    <property type="term" value="P:proteasome-mediated ubiquitin-dependent protein catabolic process"/>
    <property type="evidence" value="ECO:0007669"/>
    <property type="project" value="TreeGrafter"/>
</dbReference>
<dbReference type="PROSITE" id="PS50237">
    <property type="entry name" value="HECT"/>
    <property type="match status" value="1"/>
</dbReference>
<evidence type="ECO:0000256" key="4">
    <source>
        <dbReference type="ARBA" id="ARBA00022679"/>
    </source>
</evidence>
<comment type="caution">
    <text evidence="9">The sequence shown here is derived from an EMBL/GenBank/DDBJ whole genome shotgun (WGS) entry which is preliminary data.</text>
</comment>
<keyword evidence="4" id="KW-0808">Transferase</keyword>
<accession>A0A8S2ZVV6</accession>
<dbReference type="GO" id="GO:0061630">
    <property type="term" value="F:ubiquitin protein ligase activity"/>
    <property type="evidence" value="ECO:0007669"/>
    <property type="project" value="UniProtKB-EC"/>
</dbReference>
<proteinExistence type="predicted"/>
<evidence type="ECO:0000313" key="8">
    <source>
        <dbReference type="EMBL" id="CAF4323615.1"/>
    </source>
</evidence>
<comment type="catalytic activity">
    <reaction evidence="1">
        <text>S-ubiquitinyl-[E2 ubiquitin-conjugating enzyme]-L-cysteine + [acceptor protein]-L-lysine = [E2 ubiquitin-conjugating enzyme]-L-cysteine + N(6)-ubiquitinyl-[acceptor protein]-L-lysine.</text>
        <dbReference type="EC" id="2.3.2.26"/>
    </reaction>
</comment>
<dbReference type="GO" id="GO:0016567">
    <property type="term" value="P:protein ubiquitination"/>
    <property type="evidence" value="ECO:0007669"/>
    <property type="project" value="TreeGrafter"/>
</dbReference>
<evidence type="ECO:0000256" key="3">
    <source>
        <dbReference type="ARBA" id="ARBA00012485"/>
    </source>
</evidence>
<dbReference type="InterPro" id="IPR035983">
    <property type="entry name" value="Hect_E3_ubiquitin_ligase"/>
</dbReference>
<keyword evidence="5 6" id="KW-0833">Ubl conjugation pathway</keyword>
<reference evidence="9" key="1">
    <citation type="submission" date="2021-02" db="EMBL/GenBank/DDBJ databases">
        <authorList>
            <person name="Nowell W R."/>
        </authorList>
    </citation>
    <scope>NUCLEOTIDE SEQUENCE</scope>
</reference>
<dbReference type="SUPFAM" id="SSF56204">
    <property type="entry name" value="Hect, E3 ligase catalytic domain"/>
    <property type="match status" value="1"/>
</dbReference>
<feature type="non-terminal residue" evidence="9">
    <location>
        <position position="1"/>
    </location>
</feature>
<dbReference type="PANTHER" id="PTHR11254">
    <property type="entry name" value="HECT DOMAIN UBIQUITIN-PROTEIN LIGASE"/>
    <property type="match status" value="1"/>
</dbReference>
<protein>
    <recommendedName>
        <fullName evidence="3">HECT-type E3 ubiquitin transferase</fullName>
        <ecNumber evidence="3">2.3.2.26</ecNumber>
    </recommendedName>
</protein>
<evidence type="ECO:0000256" key="1">
    <source>
        <dbReference type="ARBA" id="ARBA00000885"/>
    </source>
</evidence>
<evidence type="ECO:0000259" key="7">
    <source>
        <dbReference type="PROSITE" id="PS50237"/>
    </source>
</evidence>
<dbReference type="EMBL" id="CAJOBH010111805">
    <property type="protein sequence ID" value="CAF4665259.1"/>
    <property type="molecule type" value="Genomic_DNA"/>
</dbReference>
<evidence type="ECO:0000313" key="10">
    <source>
        <dbReference type="Proteomes" id="UP000681967"/>
    </source>
</evidence>
<organism evidence="9 10">
    <name type="scientific">Rotaria magnacalcarata</name>
    <dbReference type="NCBI Taxonomy" id="392030"/>
    <lineage>
        <taxon>Eukaryota</taxon>
        <taxon>Metazoa</taxon>
        <taxon>Spiralia</taxon>
        <taxon>Gnathifera</taxon>
        <taxon>Rotifera</taxon>
        <taxon>Eurotatoria</taxon>
        <taxon>Bdelloidea</taxon>
        <taxon>Philodinida</taxon>
        <taxon>Philodinidae</taxon>
        <taxon>Rotaria</taxon>
    </lineage>
</organism>